<evidence type="ECO:0000256" key="1">
    <source>
        <dbReference type="PROSITE-ProRule" id="PRU00176"/>
    </source>
</evidence>
<dbReference type="EMBL" id="JAUEPU010000043">
    <property type="protein sequence ID" value="KAK0486880.1"/>
    <property type="molecule type" value="Genomic_DNA"/>
</dbReference>
<dbReference type="PROSITE" id="PS50102">
    <property type="entry name" value="RRM"/>
    <property type="match status" value="1"/>
</dbReference>
<evidence type="ECO:0000259" key="3">
    <source>
        <dbReference type="PROSITE" id="PS50102"/>
    </source>
</evidence>
<dbReference type="AlphaFoldDB" id="A0AA39PM61"/>
<organism evidence="4 5">
    <name type="scientific">Armillaria luteobubalina</name>
    <dbReference type="NCBI Taxonomy" id="153913"/>
    <lineage>
        <taxon>Eukaryota</taxon>
        <taxon>Fungi</taxon>
        <taxon>Dikarya</taxon>
        <taxon>Basidiomycota</taxon>
        <taxon>Agaricomycotina</taxon>
        <taxon>Agaricomycetes</taxon>
        <taxon>Agaricomycetidae</taxon>
        <taxon>Agaricales</taxon>
        <taxon>Marasmiineae</taxon>
        <taxon>Physalacriaceae</taxon>
        <taxon>Armillaria</taxon>
    </lineage>
</organism>
<dbReference type="CDD" id="cd00590">
    <property type="entry name" value="RRM_SF"/>
    <property type="match status" value="1"/>
</dbReference>
<dbReference type="Pfam" id="PF00076">
    <property type="entry name" value="RRM_1"/>
    <property type="match status" value="1"/>
</dbReference>
<feature type="domain" description="RRM" evidence="3">
    <location>
        <begin position="71"/>
        <end position="160"/>
    </location>
</feature>
<proteinExistence type="predicted"/>
<keyword evidence="5" id="KW-1185">Reference proteome</keyword>
<dbReference type="InterPro" id="IPR035979">
    <property type="entry name" value="RBD_domain_sf"/>
</dbReference>
<dbReference type="SUPFAM" id="SSF54928">
    <property type="entry name" value="RNA-binding domain, RBD"/>
    <property type="match status" value="1"/>
</dbReference>
<name>A0AA39PM61_9AGAR</name>
<reference evidence="4" key="1">
    <citation type="submission" date="2023-06" db="EMBL/GenBank/DDBJ databases">
        <authorList>
            <consortium name="Lawrence Berkeley National Laboratory"/>
            <person name="Ahrendt S."/>
            <person name="Sahu N."/>
            <person name="Indic B."/>
            <person name="Wong-Bajracharya J."/>
            <person name="Merenyi Z."/>
            <person name="Ke H.-M."/>
            <person name="Monk M."/>
            <person name="Kocsube S."/>
            <person name="Drula E."/>
            <person name="Lipzen A."/>
            <person name="Balint B."/>
            <person name="Henrissat B."/>
            <person name="Andreopoulos B."/>
            <person name="Martin F.M."/>
            <person name="Harder C.B."/>
            <person name="Rigling D."/>
            <person name="Ford K.L."/>
            <person name="Foster G.D."/>
            <person name="Pangilinan J."/>
            <person name="Papanicolaou A."/>
            <person name="Barry K."/>
            <person name="LaButti K."/>
            <person name="Viragh M."/>
            <person name="Koriabine M."/>
            <person name="Yan M."/>
            <person name="Riley R."/>
            <person name="Champramary S."/>
            <person name="Plett K.L."/>
            <person name="Tsai I.J."/>
            <person name="Slot J."/>
            <person name="Sipos G."/>
            <person name="Plett J."/>
            <person name="Nagy L.G."/>
            <person name="Grigoriev I.V."/>
        </authorList>
    </citation>
    <scope>NUCLEOTIDE SEQUENCE</scope>
    <source>
        <strain evidence="4">HWK02</strain>
    </source>
</reference>
<comment type="caution">
    <text evidence="4">The sequence shown here is derived from an EMBL/GenBank/DDBJ whole genome shotgun (WGS) entry which is preliminary data.</text>
</comment>
<dbReference type="Gene3D" id="3.30.70.330">
    <property type="match status" value="1"/>
</dbReference>
<dbReference type="InterPro" id="IPR012677">
    <property type="entry name" value="Nucleotide-bd_a/b_plait_sf"/>
</dbReference>
<keyword evidence="1" id="KW-0694">RNA-binding</keyword>
<evidence type="ECO:0000313" key="5">
    <source>
        <dbReference type="Proteomes" id="UP001175228"/>
    </source>
</evidence>
<feature type="region of interest" description="Disordered" evidence="2">
    <location>
        <begin position="33"/>
        <end position="52"/>
    </location>
</feature>
<dbReference type="Proteomes" id="UP001175228">
    <property type="component" value="Unassembled WGS sequence"/>
</dbReference>
<evidence type="ECO:0000313" key="4">
    <source>
        <dbReference type="EMBL" id="KAK0486880.1"/>
    </source>
</evidence>
<dbReference type="InterPro" id="IPR000504">
    <property type="entry name" value="RRM_dom"/>
</dbReference>
<feature type="compositionally biased region" description="Basic and acidic residues" evidence="2">
    <location>
        <begin position="40"/>
        <end position="52"/>
    </location>
</feature>
<sequence>MVRIHWSLLSKEGAKKAANLLIEGYMYTLGTPAQEANGTEEPKRPLTKAERDEIEKKRQVDMIYSGLKVHPVIFVGNLNPDLTEDDLHQFFSDNCGLVRHVEIRCTQGCPAPTLASLASEHTPNIYYATVEFDRHTSVHKALTLSTKCKGVTLQISVSRKLLPEVDRCIADILKKKDAQQASNAHSRGPITYQQQGTLILSDPSPDVNTLAGVGLPKTIL</sequence>
<evidence type="ECO:0000256" key="2">
    <source>
        <dbReference type="SAM" id="MobiDB-lite"/>
    </source>
</evidence>
<dbReference type="GO" id="GO:0003723">
    <property type="term" value="F:RNA binding"/>
    <property type="evidence" value="ECO:0007669"/>
    <property type="project" value="UniProtKB-UniRule"/>
</dbReference>
<gene>
    <name evidence="4" type="ORF">EDD18DRAFT_1192226</name>
</gene>
<accession>A0AA39PM61</accession>
<dbReference type="SMART" id="SM00360">
    <property type="entry name" value="RRM"/>
    <property type="match status" value="1"/>
</dbReference>
<protein>
    <recommendedName>
        <fullName evidence="3">RRM domain-containing protein</fullName>
    </recommendedName>
</protein>